<name>A0AAN8ZS28_9MAGN</name>
<keyword evidence="2" id="KW-1185">Reference proteome</keyword>
<evidence type="ECO:0000313" key="1">
    <source>
        <dbReference type="EMBL" id="KAK6947597.1"/>
    </source>
</evidence>
<protein>
    <submittedName>
        <fullName evidence="1">Uncharacterized protein</fullName>
    </submittedName>
</protein>
<gene>
    <name evidence="1" type="ORF">RJ641_001070</name>
</gene>
<comment type="caution">
    <text evidence="1">The sequence shown here is derived from an EMBL/GenBank/DDBJ whole genome shotgun (WGS) entry which is preliminary data.</text>
</comment>
<accession>A0AAN8ZS28</accession>
<reference evidence="1 2" key="1">
    <citation type="submission" date="2023-12" db="EMBL/GenBank/DDBJ databases">
        <title>A high-quality genome assembly for Dillenia turbinata (Dilleniales).</title>
        <authorList>
            <person name="Chanderbali A."/>
        </authorList>
    </citation>
    <scope>NUCLEOTIDE SEQUENCE [LARGE SCALE GENOMIC DNA]</scope>
    <source>
        <strain evidence="1">LSX21</strain>
        <tissue evidence="1">Leaf</tissue>
    </source>
</reference>
<feature type="non-terminal residue" evidence="1">
    <location>
        <position position="33"/>
    </location>
</feature>
<dbReference type="EMBL" id="JBAMMX010000001">
    <property type="protein sequence ID" value="KAK6947597.1"/>
    <property type="molecule type" value="Genomic_DNA"/>
</dbReference>
<evidence type="ECO:0000313" key="2">
    <source>
        <dbReference type="Proteomes" id="UP001370490"/>
    </source>
</evidence>
<organism evidence="1 2">
    <name type="scientific">Dillenia turbinata</name>
    <dbReference type="NCBI Taxonomy" id="194707"/>
    <lineage>
        <taxon>Eukaryota</taxon>
        <taxon>Viridiplantae</taxon>
        <taxon>Streptophyta</taxon>
        <taxon>Embryophyta</taxon>
        <taxon>Tracheophyta</taxon>
        <taxon>Spermatophyta</taxon>
        <taxon>Magnoliopsida</taxon>
        <taxon>eudicotyledons</taxon>
        <taxon>Gunneridae</taxon>
        <taxon>Pentapetalae</taxon>
        <taxon>Dilleniales</taxon>
        <taxon>Dilleniaceae</taxon>
        <taxon>Dillenia</taxon>
    </lineage>
</organism>
<dbReference type="Proteomes" id="UP001370490">
    <property type="component" value="Unassembled WGS sequence"/>
</dbReference>
<sequence length="33" mass="3902">MLQLCFLQGRVAKCMKMEWRVVAILNVFLFISL</sequence>
<dbReference type="AlphaFoldDB" id="A0AAN8ZS28"/>
<proteinExistence type="predicted"/>